<dbReference type="AlphaFoldDB" id="B3MMR8"/>
<dbReference type="Proteomes" id="UP000007801">
    <property type="component" value="Unassembled WGS sequence"/>
</dbReference>
<dbReference type="STRING" id="7217.B3MMR8"/>
<keyword evidence="4" id="KW-1185">Reference proteome</keyword>
<dbReference type="InParanoid" id="B3MMR8"/>
<feature type="compositionally biased region" description="Polar residues" evidence="1">
    <location>
        <begin position="228"/>
        <end position="238"/>
    </location>
</feature>
<dbReference type="PhylomeDB" id="B3MMR8"/>
<dbReference type="HOGENOM" id="CLU_772259_0_0_1"/>
<feature type="chain" id="PRO_5002790546" evidence="2">
    <location>
        <begin position="23"/>
        <end position="359"/>
    </location>
</feature>
<evidence type="ECO:0000256" key="2">
    <source>
        <dbReference type="SAM" id="SignalP"/>
    </source>
</evidence>
<organism evidence="3 4">
    <name type="scientific">Drosophila ananassae</name>
    <name type="common">Fruit fly</name>
    <dbReference type="NCBI Taxonomy" id="7217"/>
    <lineage>
        <taxon>Eukaryota</taxon>
        <taxon>Metazoa</taxon>
        <taxon>Ecdysozoa</taxon>
        <taxon>Arthropoda</taxon>
        <taxon>Hexapoda</taxon>
        <taxon>Insecta</taxon>
        <taxon>Pterygota</taxon>
        <taxon>Neoptera</taxon>
        <taxon>Endopterygota</taxon>
        <taxon>Diptera</taxon>
        <taxon>Brachycera</taxon>
        <taxon>Muscomorpha</taxon>
        <taxon>Ephydroidea</taxon>
        <taxon>Drosophilidae</taxon>
        <taxon>Drosophila</taxon>
        <taxon>Sophophora</taxon>
    </lineage>
</organism>
<name>B3MMR8_DROAN</name>
<dbReference type="OMA" id="PQTDWEY"/>
<gene>
    <name evidence="3" type="primary">Dana\GF15602</name>
    <name evidence="3" type="synonym">dana_GLEANR_16367</name>
    <name evidence="3" type="ORF">GF15602</name>
</gene>
<dbReference type="KEGG" id="dan:6498408"/>
<accession>B3MMR8</accession>
<feature type="signal peptide" evidence="2">
    <location>
        <begin position="1"/>
        <end position="22"/>
    </location>
</feature>
<feature type="compositionally biased region" description="Low complexity" evidence="1">
    <location>
        <begin position="246"/>
        <end position="259"/>
    </location>
</feature>
<evidence type="ECO:0000313" key="3">
    <source>
        <dbReference type="EMBL" id="EDV31959.1"/>
    </source>
</evidence>
<sequence>MESNRLISLACFLLLLVELGAARPNPSGVNEWVRNQALDLGLTDPEYDELRRSGQPLIKTTQNDNGERVSLTYELSPDGSKISRTRLRELRLPSGSGGYRGSENIQNWEYVSSPPRQPFRPIVEPDFLARFFDNPFINPLGIGFPQFATLFPDFNPPPGVTPHVTTKTFSDPSGRDYTVTTSHWSTHSSSGQNPFLAPRSFDQLIPRFPNIGSRLYPNNPSLPPAPSYGNSGPANPNLNPVAAGGSSPPSFSPTYPTNTEPQGAGNTDGWVPVEQPTSTQRTIVPLPTLPPLKAGENASDSVIDDFLAKVDLTPTEIEEENGEVVRTIVDKNGRVLSARFVLSTVKGDNEPLKQTKPTK</sequence>
<dbReference type="GeneID" id="6498408"/>
<dbReference type="FunCoup" id="B3MMR8">
    <property type="interactions" value="65"/>
</dbReference>
<dbReference type="EMBL" id="CH902620">
    <property type="protein sequence ID" value="EDV31959.1"/>
    <property type="molecule type" value="Genomic_DNA"/>
</dbReference>
<feature type="region of interest" description="Disordered" evidence="1">
    <location>
        <begin position="215"/>
        <end position="297"/>
    </location>
</feature>
<proteinExistence type="predicted"/>
<keyword evidence="2" id="KW-0732">Signal</keyword>
<protein>
    <submittedName>
        <fullName evidence="3">Uncharacterized protein</fullName>
    </submittedName>
</protein>
<dbReference type="OrthoDB" id="7883899at2759"/>
<evidence type="ECO:0000256" key="1">
    <source>
        <dbReference type="SAM" id="MobiDB-lite"/>
    </source>
</evidence>
<reference evidence="3 4" key="1">
    <citation type="journal article" date="2007" name="Nature">
        <title>Evolution of genes and genomes on the Drosophila phylogeny.</title>
        <authorList>
            <consortium name="Drosophila 12 Genomes Consortium"/>
            <person name="Clark A.G."/>
            <person name="Eisen M.B."/>
            <person name="Smith D.R."/>
            <person name="Bergman C.M."/>
            <person name="Oliver B."/>
            <person name="Markow T.A."/>
            <person name="Kaufman T.C."/>
            <person name="Kellis M."/>
            <person name="Gelbart W."/>
            <person name="Iyer V.N."/>
            <person name="Pollard D.A."/>
            <person name="Sackton T.B."/>
            <person name="Larracuente A.M."/>
            <person name="Singh N.D."/>
            <person name="Abad J.P."/>
            <person name="Abt D.N."/>
            <person name="Adryan B."/>
            <person name="Aguade M."/>
            <person name="Akashi H."/>
            <person name="Anderson W.W."/>
            <person name="Aquadro C.F."/>
            <person name="Ardell D.H."/>
            <person name="Arguello R."/>
            <person name="Artieri C.G."/>
            <person name="Barbash D.A."/>
            <person name="Barker D."/>
            <person name="Barsanti P."/>
            <person name="Batterham P."/>
            <person name="Batzoglou S."/>
            <person name="Begun D."/>
            <person name="Bhutkar A."/>
            <person name="Blanco E."/>
            <person name="Bosak S.A."/>
            <person name="Bradley R.K."/>
            <person name="Brand A.D."/>
            <person name="Brent M.R."/>
            <person name="Brooks A.N."/>
            <person name="Brown R.H."/>
            <person name="Butlin R.K."/>
            <person name="Caggese C."/>
            <person name="Calvi B.R."/>
            <person name="Bernardo de Carvalho A."/>
            <person name="Caspi A."/>
            <person name="Castrezana S."/>
            <person name="Celniker S.E."/>
            <person name="Chang J.L."/>
            <person name="Chapple C."/>
            <person name="Chatterji S."/>
            <person name="Chinwalla A."/>
            <person name="Civetta A."/>
            <person name="Clifton S.W."/>
            <person name="Comeron J.M."/>
            <person name="Costello J.C."/>
            <person name="Coyne J.A."/>
            <person name="Daub J."/>
            <person name="David R.G."/>
            <person name="Delcher A.L."/>
            <person name="Delehaunty K."/>
            <person name="Do C.B."/>
            <person name="Ebling H."/>
            <person name="Edwards K."/>
            <person name="Eickbush T."/>
            <person name="Evans J.D."/>
            <person name="Filipski A."/>
            <person name="Findeiss S."/>
            <person name="Freyhult E."/>
            <person name="Fulton L."/>
            <person name="Fulton R."/>
            <person name="Garcia A.C."/>
            <person name="Gardiner A."/>
            <person name="Garfield D.A."/>
            <person name="Garvin B.E."/>
            <person name="Gibson G."/>
            <person name="Gilbert D."/>
            <person name="Gnerre S."/>
            <person name="Godfrey J."/>
            <person name="Good R."/>
            <person name="Gotea V."/>
            <person name="Gravely B."/>
            <person name="Greenberg A.J."/>
            <person name="Griffiths-Jones S."/>
            <person name="Gross S."/>
            <person name="Guigo R."/>
            <person name="Gustafson E.A."/>
            <person name="Haerty W."/>
            <person name="Hahn M.W."/>
            <person name="Halligan D.L."/>
            <person name="Halpern A.L."/>
            <person name="Halter G.M."/>
            <person name="Han M.V."/>
            <person name="Heger A."/>
            <person name="Hillier L."/>
            <person name="Hinrichs A.S."/>
            <person name="Holmes I."/>
            <person name="Hoskins R.A."/>
            <person name="Hubisz M.J."/>
            <person name="Hultmark D."/>
            <person name="Huntley M.A."/>
            <person name="Jaffe D.B."/>
            <person name="Jagadeeshan S."/>
            <person name="Jeck W.R."/>
            <person name="Johnson J."/>
            <person name="Jones C.D."/>
            <person name="Jordan W.C."/>
            <person name="Karpen G.H."/>
            <person name="Kataoka E."/>
            <person name="Keightley P.D."/>
            <person name="Kheradpour P."/>
            <person name="Kirkness E.F."/>
            <person name="Koerich L.B."/>
            <person name="Kristiansen K."/>
            <person name="Kudrna D."/>
            <person name="Kulathinal R.J."/>
            <person name="Kumar S."/>
            <person name="Kwok R."/>
            <person name="Lander E."/>
            <person name="Langley C.H."/>
            <person name="Lapoint R."/>
            <person name="Lazzaro B.P."/>
            <person name="Lee S.J."/>
            <person name="Levesque L."/>
            <person name="Li R."/>
            <person name="Lin C.F."/>
            <person name="Lin M.F."/>
            <person name="Lindblad-Toh K."/>
            <person name="Llopart A."/>
            <person name="Long M."/>
            <person name="Low L."/>
            <person name="Lozovsky E."/>
            <person name="Lu J."/>
            <person name="Luo M."/>
            <person name="Machado C.A."/>
            <person name="Makalowski W."/>
            <person name="Marzo M."/>
            <person name="Matsuda M."/>
            <person name="Matzkin L."/>
            <person name="McAllister B."/>
            <person name="McBride C.S."/>
            <person name="McKernan B."/>
            <person name="McKernan K."/>
            <person name="Mendez-Lago M."/>
            <person name="Minx P."/>
            <person name="Mollenhauer M.U."/>
            <person name="Montooth K."/>
            <person name="Mount S.M."/>
            <person name="Mu X."/>
            <person name="Myers E."/>
            <person name="Negre B."/>
            <person name="Newfeld S."/>
            <person name="Nielsen R."/>
            <person name="Noor M.A."/>
            <person name="O'Grady P."/>
            <person name="Pachter L."/>
            <person name="Papaceit M."/>
            <person name="Parisi M.J."/>
            <person name="Parisi M."/>
            <person name="Parts L."/>
            <person name="Pedersen J.S."/>
            <person name="Pesole G."/>
            <person name="Phillippy A.M."/>
            <person name="Ponting C.P."/>
            <person name="Pop M."/>
            <person name="Porcelli D."/>
            <person name="Powell J.R."/>
            <person name="Prohaska S."/>
            <person name="Pruitt K."/>
            <person name="Puig M."/>
            <person name="Quesneville H."/>
            <person name="Ram K.R."/>
            <person name="Rand D."/>
            <person name="Rasmussen M.D."/>
            <person name="Reed L.K."/>
            <person name="Reenan R."/>
            <person name="Reily A."/>
            <person name="Remington K.A."/>
            <person name="Rieger T.T."/>
            <person name="Ritchie M.G."/>
            <person name="Robin C."/>
            <person name="Rogers Y.H."/>
            <person name="Rohde C."/>
            <person name="Rozas J."/>
            <person name="Rubenfield M.J."/>
            <person name="Ruiz A."/>
            <person name="Russo S."/>
            <person name="Salzberg S.L."/>
            <person name="Sanchez-Gracia A."/>
            <person name="Saranga D.J."/>
            <person name="Sato H."/>
            <person name="Schaeffer S.W."/>
            <person name="Schatz M.C."/>
            <person name="Schlenke T."/>
            <person name="Schwartz R."/>
            <person name="Segarra C."/>
            <person name="Singh R.S."/>
            <person name="Sirot L."/>
            <person name="Sirota M."/>
            <person name="Sisneros N.B."/>
            <person name="Smith C.D."/>
            <person name="Smith T.F."/>
            <person name="Spieth J."/>
            <person name="Stage D.E."/>
            <person name="Stark A."/>
            <person name="Stephan W."/>
            <person name="Strausberg R.L."/>
            <person name="Strempel S."/>
            <person name="Sturgill D."/>
            <person name="Sutton G."/>
            <person name="Sutton G.G."/>
            <person name="Tao W."/>
            <person name="Teichmann S."/>
            <person name="Tobari Y.N."/>
            <person name="Tomimura Y."/>
            <person name="Tsolas J.M."/>
            <person name="Valente V.L."/>
            <person name="Venter E."/>
            <person name="Venter J.C."/>
            <person name="Vicario S."/>
            <person name="Vieira F.G."/>
            <person name="Vilella A.J."/>
            <person name="Villasante A."/>
            <person name="Walenz B."/>
            <person name="Wang J."/>
            <person name="Wasserman M."/>
            <person name="Watts T."/>
            <person name="Wilson D."/>
            <person name="Wilson R.K."/>
            <person name="Wing R.A."/>
            <person name="Wolfner M.F."/>
            <person name="Wong A."/>
            <person name="Wong G.K."/>
            <person name="Wu C.I."/>
            <person name="Wu G."/>
            <person name="Yamamoto D."/>
            <person name="Yang H.P."/>
            <person name="Yang S.P."/>
            <person name="Yorke J.A."/>
            <person name="Yoshida K."/>
            <person name="Zdobnov E."/>
            <person name="Zhang P."/>
            <person name="Zhang Y."/>
            <person name="Zimin A.V."/>
            <person name="Baldwin J."/>
            <person name="Abdouelleil A."/>
            <person name="Abdulkadir J."/>
            <person name="Abebe A."/>
            <person name="Abera B."/>
            <person name="Abreu J."/>
            <person name="Acer S.C."/>
            <person name="Aftuck L."/>
            <person name="Alexander A."/>
            <person name="An P."/>
            <person name="Anderson E."/>
            <person name="Anderson S."/>
            <person name="Arachi H."/>
            <person name="Azer M."/>
            <person name="Bachantsang P."/>
            <person name="Barry A."/>
            <person name="Bayul T."/>
            <person name="Berlin A."/>
            <person name="Bessette D."/>
            <person name="Bloom T."/>
            <person name="Blye J."/>
            <person name="Boguslavskiy L."/>
            <person name="Bonnet C."/>
            <person name="Boukhgalter B."/>
            <person name="Bourzgui I."/>
            <person name="Brown A."/>
            <person name="Cahill P."/>
            <person name="Channer S."/>
            <person name="Cheshatsang Y."/>
            <person name="Chuda L."/>
            <person name="Citroen M."/>
            <person name="Collymore A."/>
            <person name="Cooke P."/>
            <person name="Costello M."/>
            <person name="D'Aco K."/>
            <person name="Daza R."/>
            <person name="De Haan G."/>
            <person name="DeGray S."/>
            <person name="DeMaso C."/>
            <person name="Dhargay N."/>
            <person name="Dooley K."/>
            <person name="Dooley E."/>
            <person name="Doricent M."/>
            <person name="Dorje P."/>
            <person name="Dorjee K."/>
            <person name="Dupes A."/>
            <person name="Elong R."/>
            <person name="Falk J."/>
            <person name="Farina A."/>
            <person name="Faro S."/>
            <person name="Ferguson D."/>
            <person name="Fisher S."/>
            <person name="Foley C.D."/>
            <person name="Franke A."/>
            <person name="Friedrich D."/>
            <person name="Gadbois L."/>
            <person name="Gearin G."/>
            <person name="Gearin C.R."/>
            <person name="Giannoukos G."/>
            <person name="Goode T."/>
            <person name="Graham J."/>
            <person name="Grandbois E."/>
            <person name="Grewal S."/>
            <person name="Gyaltsen K."/>
            <person name="Hafez N."/>
            <person name="Hagos B."/>
            <person name="Hall J."/>
            <person name="Henson C."/>
            <person name="Hollinger A."/>
            <person name="Honan T."/>
            <person name="Huard M.D."/>
            <person name="Hughes L."/>
            <person name="Hurhula B."/>
            <person name="Husby M.E."/>
            <person name="Kamat A."/>
            <person name="Kanga B."/>
            <person name="Kashin S."/>
            <person name="Khazanovich D."/>
            <person name="Kisner P."/>
            <person name="Lance K."/>
            <person name="Lara M."/>
            <person name="Lee W."/>
            <person name="Lennon N."/>
            <person name="Letendre F."/>
            <person name="LeVine R."/>
            <person name="Lipovsky A."/>
            <person name="Liu X."/>
            <person name="Liu J."/>
            <person name="Liu S."/>
            <person name="Lokyitsang T."/>
            <person name="Lokyitsang Y."/>
            <person name="Lubonja R."/>
            <person name="Lui A."/>
            <person name="MacDonald P."/>
            <person name="Magnisalis V."/>
            <person name="Maru K."/>
            <person name="Matthews C."/>
            <person name="McCusker W."/>
            <person name="McDonough S."/>
            <person name="Mehta T."/>
            <person name="Meldrim J."/>
            <person name="Meneus L."/>
            <person name="Mihai O."/>
            <person name="Mihalev A."/>
            <person name="Mihova T."/>
            <person name="Mittelman R."/>
            <person name="Mlenga V."/>
            <person name="Montmayeur A."/>
            <person name="Mulrain L."/>
            <person name="Navidi A."/>
            <person name="Naylor J."/>
            <person name="Negash T."/>
            <person name="Nguyen T."/>
            <person name="Nguyen N."/>
            <person name="Nicol R."/>
            <person name="Norbu C."/>
            <person name="Norbu N."/>
            <person name="Novod N."/>
            <person name="O'Neill B."/>
            <person name="Osman S."/>
            <person name="Markiewicz E."/>
            <person name="Oyono O.L."/>
            <person name="Patti C."/>
            <person name="Phunkhang P."/>
            <person name="Pierre F."/>
            <person name="Priest M."/>
            <person name="Raghuraman S."/>
            <person name="Rege F."/>
            <person name="Reyes R."/>
            <person name="Rise C."/>
            <person name="Rogov P."/>
            <person name="Ross K."/>
            <person name="Ryan E."/>
            <person name="Settipalli S."/>
            <person name="Shea T."/>
            <person name="Sherpa N."/>
            <person name="Shi L."/>
            <person name="Shih D."/>
            <person name="Sparrow T."/>
            <person name="Spaulding J."/>
            <person name="Stalker J."/>
            <person name="Stange-Thomann N."/>
            <person name="Stavropoulos S."/>
            <person name="Stone C."/>
            <person name="Strader C."/>
            <person name="Tesfaye S."/>
            <person name="Thomson T."/>
            <person name="Thoulutsang Y."/>
            <person name="Thoulutsang D."/>
            <person name="Topham K."/>
            <person name="Topping I."/>
            <person name="Tsamla T."/>
            <person name="Vassiliev H."/>
            <person name="Vo A."/>
            <person name="Wangchuk T."/>
            <person name="Wangdi T."/>
            <person name="Weiand M."/>
            <person name="Wilkinson J."/>
            <person name="Wilson A."/>
            <person name="Yadav S."/>
            <person name="Young G."/>
            <person name="Yu Q."/>
            <person name="Zembek L."/>
            <person name="Zhong D."/>
            <person name="Zimmer A."/>
            <person name="Zwirko Z."/>
            <person name="Jaffe D.B."/>
            <person name="Alvarez P."/>
            <person name="Brockman W."/>
            <person name="Butler J."/>
            <person name="Chin C."/>
            <person name="Gnerre S."/>
            <person name="Grabherr M."/>
            <person name="Kleber M."/>
            <person name="Mauceli E."/>
            <person name="MacCallum I."/>
        </authorList>
    </citation>
    <scope>NUCLEOTIDE SEQUENCE [LARGE SCALE GENOMIC DNA]</scope>
    <source>
        <strain evidence="4">Tucson 14024-0371.13</strain>
    </source>
</reference>
<evidence type="ECO:0000313" key="4">
    <source>
        <dbReference type="Proteomes" id="UP000007801"/>
    </source>
</evidence>